<proteinExistence type="predicted"/>
<reference evidence="1" key="1">
    <citation type="submission" date="2018-02" db="EMBL/GenBank/DDBJ databases">
        <title>Rhizophora mucronata_Transcriptome.</title>
        <authorList>
            <person name="Meera S.P."/>
            <person name="Sreeshan A."/>
            <person name="Augustine A."/>
        </authorList>
    </citation>
    <scope>NUCLEOTIDE SEQUENCE</scope>
    <source>
        <tissue evidence="1">Leaf</tissue>
    </source>
</reference>
<evidence type="ECO:0000313" key="1">
    <source>
        <dbReference type="EMBL" id="MBX41609.1"/>
    </source>
</evidence>
<protein>
    <submittedName>
        <fullName evidence="1">Uncharacterized protein</fullName>
    </submittedName>
</protein>
<dbReference type="EMBL" id="GGEC01061125">
    <property type="protein sequence ID" value="MBX41609.1"/>
    <property type="molecule type" value="Transcribed_RNA"/>
</dbReference>
<dbReference type="AlphaFoldDB" id="A0A2P2NGM8"/>
<organism evidence="1">
    <name type="scientific">Rhizophora mucronata</name>
    <name type="common">Asiatic mangrove</name>
    <dbReference type="NCBI Taxonomy" id="61149"/>
    <lineage>
        <taxon>Eukaryota</taxon>
        <taxon>Viridiplantae</taxon>
        <taxon>Streptophyta</taxon>
        <taxon>Embryophyta</taxon>
        <taxon>Tracheophyta</taxon>
        <taxon>Spermatophyta</taxon>
        <taxon>Magnoliopsida</taxon>
        <taxon>eudicotyledons</taxon>
        <taxon>Gunneridae</taxon>
        <taxon>Pentapetalae</taxon>
        <taxon>rosids</taxon>
        <taxon>fabids</taxon>
        <taxon>Malpighiales</taxon>
        <taxon>Rhizophoraceae</taxon>
        <taxon>Rhizophora</taxon>
    </lineage>
</organism>
<name>A0A2P2NGM8_RHIMU</name>
<sequence>MSTTHECLFTSPLTNFKFDFSWRCKKCTQSALIYHQSHIQVSSLDHISLQINSLIPQK</sequence>
<accession>A0A2P2NGM8</accession>